<evidence type="ECO:0000256" key="3">
    <source>
        <dbReference type="ARBA" id="ARBA00022475"/>
    </source>
</evidence>
<comment type="similarity">
    <text evidence="2">Belongs to the MotB family.</text>
</comment>
<gene>
    <name evidence="11" type="ORF">EYW49_10485</name>
</gene>
<keyword evidence="12" id="KW-1185">Reference proteome</keyword>
<keyword evidence="4 9" id="KW-0812">Transmembrane</keyword>
<dbReference type="InterPro" id="IPR050330">
    <property type="entry name" value="Bact_OuterMem_StrucFunc"/>
</dbReference>
<dbReference type="InterPro" id="IPR025713">
    <property type="entry name" value="MotB-like_N_dom"/>
</dbReference>
<keyword evidence="6 7" id="KW-0472">Membrane</keyword>
<feature type="compositionally biased region" description="Basic and acidic residues" evidence="8">
    <location>
        <begin position="81"/>
        <end position="92"/>
    </location>
</feature>
<evidence type="ECO:0000256" key="8">
    <source>
        <dbReference type="SAM" id="MobiDB-lite"/>
    </source>
</evidence>
<dbReference type="GO" id="GO:0005886">
    <property type="term" value="C:plasma membrane"/>
    <property type="evidence" value="ECO:0007669"/>
    <property type="project" value="UniProtKB-SubCell"/>
</dbReference>
<protein>
    <recommendedName>
        <fullName evidence="10">OmpA-like domain-containing protein</fullName>
    </recommendedName>
</protein>
<keyword evidence="5 9" id="KW-1133">Transmembrane helix</keyword>
<evidence type="ECO:0000313" key="11">
    <source>
        <dbReference type="EMBL" id="TBW38022.1"/>
    </source>
</evidence>
<feature type="transmembrane region" description="Helical" evidence="9">
    <location>
        <begin position="15"/>
        <end position="37"/>
    </location>
</feature>
<dbReference type="PROSITE" id="PS51123">
    <property type="entry name" value="OMPA_2"/>
    <property type="match status" value="1"/>
</dbReference>
<dbReference type="Pfam" id="PF13677">
    <property type="entry name" value="MotB_plug"/>
    <property type="match status" value="1"/>
</dbReference>
<evidence type="ECO:0000313" key="12">
    <source>
        <dbReference type="Proteomes" id="UP000292781"/>
    </source>
</evidence>
<evidence type="ECO:0000256" key="1">
    <source>
        <dbReference type="ARBA" id="ARBA00004162"/>
    </source>
</evidence>
<feature type="region of interest" description="Disordered" evidence="8">
    <location>
        <begin position="81"/>
        <end position="120"/>
    </location>
</feature>
<feature type="compositionally biased region" description="Basic and acidic residues" evidence="8">
    <location>
        <begin position="110"/>
        <end position="120"/>
    </location>
</feature>
<sequence>MAKKKGHGGGGGHGGAWVITFADLMALLMAFFVMLLASANQDKQKLADAAGSLKDAFGMQPIPRTAGMIEKDGLPVRKFHKETSPVEKKLDAETSALSKDTAAKQGPENNTHDFEQAKEERPRQFLTAAASLRQALQDMPEISEVSKHVVFEETEEGLNIRIVDQDGRSMFAEGAKQPYEFTRAILAKLAQPLARLPHRLRITGHTAGSSRWAGAGSSPWDLSAGRAVAVQEVLTGYGVPSDRFDSVIGKADTDPLFPNEPMLAANRRIDVLLIHEAPPLPPRPID</sequence>
<dbReference type="Gene3D" id="3.30.1330.60">
    <property type="entry name" value="OmpA-like domain"/>
    <property type="match status" value="1"/>
</dbReference>
<comment type="caution">
    <text evidence="11">The sequence shown here is derived from an EMBL/GenBank/DDBJ whole genome shotgun (WGS) entry which is preliminary data.</text>
</comment>
<evidence type="ECO:0000256" key="9">
    <source>
        <dbReference type="SAM" id="Phobius"/>
    </source>
</evidence>
<dbReference type="SUPFAM" id="SSF103088">
    <property type="entry name" value="OmpA-like"/>
    <property type="match status" value="1"/>
</dbReference>
<evidence type="ECO:0000256" key="4">
    <source>
        <dbReference type="ARBA" id="ARBA00022692"/>
    </source>
</evidence>
<evidence type="ECO:0000256" key="6">
    <source>
        <dbReference type="ARBA" id="ARBA00023136"/>
    </source>
</evidence>
<name>A0A4Q9VQF3_9HYPH</name>
<evidence type="ECO:0000256" key="2">
    <source>
        <dbReference type="ARBA" id="ARBA00008914"/>
    </source>
</evidence>
<dbReference type="PANTHER" id="PTHR30329">
    <property type="entry name" value="STATOR ELEMENT OF FLAGELLAR MOTOR COMPLEX"/>
    <property type="match status" value="1"/>
</dbReference>
<dbReference type="AlphaFoldDB" id="A0A4Q9VQF3"/>
<dbReference type="EMBL" id="SJFN01000013">
    <property type="protein sequence ID" value="TBW38022.1"/>
    <property type="molecule type" value="Genomic_DNA"/>
</dbReference>
<evidence type="ECO:0000259" key="10">
    <source>
        <dbReference type="PROSITE" id="PS51123"/>
    </source>
</evidence>
<dbReference type="OrthoDB" id="7170686at2"/>
<reference evidence="11 12" key="1">
    <citation type="submission" date="2019-02" db="EMBL/GenBank/DDBJ databases">
        <title>Siculibacillus lacustris gen. nov., sp. nov., a new rosette-forming bacterium isolated from a freshwater crater lake (Lake St. Ana, Romania).</title>
        <authorList>
            <person name="Felfoldi T."/>
            <person name="Marton Z."/>
            <person name="Szabo A."/>
            <person name="Mentes A."/>
            <person name="Boka K."/>
            <person name="Marialigeti K."/>
            <person name="Mathe I."/>
            <person name="Koncz M."/>
            <person name="Schumann P."/>
            <person name="Toth E."/>
        </authorList>
    </citation>
    <scope>NUCLEOTIDE SEQUENCE [LARGE SCALE GENOMIC DNA]</scope>
    <source>
        <strain evidence="11 12">SA-279</strain>
    </source>
</reference>
<organism evidence="11 12">
    <name type="scientific">Siculibacillus lacustris</name>
    <dbReference type="NCBI Taxonomy" id="1549641"/>
    <lineage>
        <taxon>Bacteria</taxon>
        <taxon>Pseudomonadati</taxon>
        <taxon>Pseudomonadota</taxon>
        <taxon>Alphaproteobacteria</taxon>
        <taxon>Hyphomicrobiales</taxon>
        <taxon>Ancalomicrobiaceae</taxon>
        <taxon>Siculibacillus</taxon>
    </lineage>
</organism>
<evidence type="ECO:0000256" key="7">
    <source>
        <dbReference type="PROSITE-ProRule" id="PRU00473"/>
    </source>
</evidence>
<dbReference type="Proteomes" id="UP000292781">
    <property type="component" value="Unassembled WGS sequence"/>
</dbReference>
<dbReference type="RefSeq" id="WP_131309338.1">
    <property type="nucleotide sequence ID" value="NZ_SJFN01000013.1"/>
</dbReference>
<dbReference type="Pfam" id="PF00691">
    <property type="entry name" value="OmpA"/>
    <property type="match status" value="1"/>
</dbReference>
<dbReference type="CDD" id="cd07185">
    <property type="entry name" value="OmpA_C-like"/>
    <property type="match status" value="1"/>
</dbReference>
<proteinExistence type="inferred from homology"/>
<dbReference type="InterPro" id="IPR036737">
    <property type="entry name" value="OmpA-like_sf"/>
</dbReference>
<comment type="subcellular location">
    <subcellularLocation>
        <location evidence="1">Cell membrane</location>
        <topology evidence="1">Single-pass membrane protein</topology>
    </subcellularLocation>
</comment>
<evidence type="ECO:0000256" key="5">
    <source>
        <dbReference type="ARBA" id="ARBA00022989"/>
    </source>
</evidence>
<feature type="domain" description="OmpA-like" evidence="10">
    <location>
        <begin position="158"/>
        <end position="277"/>
    </location>
</feature>
<accession>A0A4Q9VQF3</accession>
<dbReference type="InterPro" id="IPR006665">
    <property type="entry name" value="OmpA-like"/>
</dbReference>
<keyword evidence="3" id="KW-1003">Cell membrane</keyword>
<dbReference type="PANTHER" id="PTHR30329:SF21">
    <property type="entry name" value="LIPOPROTEIN YIAD-RELATED"/>
    <property type="match status" value="1"/>
</dbReference>